<evidence type="ECO:0000313" key="1">
    <source>
        <dbReference type="EMBL" id="GIY66479.1"/>
    </source>
</evidence>
<gene>
    <name evidence="1" type="ORF">CDAR_121601</name>
</gene>
<organism evidence="1 2">
    <name type="scientific">Caerostris darwini</name>
    <dbReference type="NCBI Taxonomy" id="1538125"/>
    <lineage>
        <taxon>Eukaryota</taxon>
        <taxon>Metazoa</taxon>
        <taxon>Ecdysozoa</taxon>
        <taxon>Arthropoda</taxon>
        <taxon>Chelicerata</taxon>
        <taxon>Arachnida</taxon>
        <taxon>Araneae</taxon>
        <taxon>Araneomorphae</taxon>
        <taxon>Entelegynae</taxon>
        <taxon>Araneoidea</taxon>
        <taxon>Araneidae</taxon>
        <taxon>Caerostris</taxon>
    </lineage>
</organism>
<protein>
    <submittedName>
        <fullName evidence="1">Uncharacterized protein</fullName>
    </submittedName>
</protein>
<comment type="caution">
    <text evidence="1">The sequence shown here is derived from an EMBL/GenBank/DDBJ whole genome shotgun (WGS) entry which is preliminary data.</text>
</comment>
<name>A0AAV4V9A3_9ARAC</name>
<dbReference type="EMBL" id="BPLQ01012604">
    <property type="protein sequence ID" value="GIY66479.1"/>
    <property type="molecule type" value="Genomic_DNA"/>
</dbReference>
<dbReference type="Proteomes" id="UP001054837">
    <property type="component" value="Unassembled WGS sequence"/>
</dbReference>
<keyword evidence="2" id="KW-1185">Reference proteome</keyword>
<sequence>MKKRIYIAVKSSRITNSCVWCVYTWKHFIHLDTFYQLHHQPAIYYHSGLSLHNSIGITCGDSFCTENFNHPELIFKEEDCKFSKKNICSTFHFSMASLLERNYAN</sequence>
<proteinExistence type="predicted"/>
<evidence type="ECO:0000313" key="2">
    <source>
        <dbReference type="Proteomes" id="UP001054837"/>
    </source>
</evidence>
<reference evidence="1 2" key="1">
    <citation type="submission" date="2021-06" db="EMBL/GenBank/DDBJ databases">
        <title>Caerostris darwini draft genome.</title>
        <authorList>
            <person name="Kono N."/>
            <person name="Arakawa K."/>
        </authorList>
    </citation>
    <scope>NUCLEOTIDE SEQUENCE [LARGE SCALE GENOMIC DNA]</scope>
</reference>
<dbReference type="AlphaFoldDB" id="A0AAV4V9A3"/>
<accession>A0AAV4V9A3</accession>